<dbReference type="SUPFAM" id="SSF46785">
    <property type="entry name" value="Winged helix' DNA-binding domain"/>
    <property type="match status" value="1"/>
</dbReference>
<proteinExistence type="predicted"/>
<keyword evidence="1" id="KW-0805">Transcription regulation</keyword>
<dbReference type="CDD" id="cd07377">
    <property type="entry name" value="WHTH_GntR"/>
    <property type="match status" value="1"/>
</dbReference>
<dbReference type="PANTHER" id="PTHR44846:SF1">
    <property type="entry name" value="MANNOSYL-D-GLYCERATE TRANSPORT_METABOLISM SYSTEM REPRESSOR MNGR-RELATED"/>
    <property type="match status" value="1"/>
</dbReference>
<evidence type="ECO:0000313" key="6">
    <source>
        <dbReference type="Proteomes" id="UP000199008"/>
    </source>
</evidence>
<dbReference type="InterPro" id="IPR036390">
    <property type="entry name" value="WH_DNA-bd_sf"/>
</dbReference>
<dbReference type="InterPro" id="IPR036388">
    <property type="entry name" value="WH-like_DNA-bd_sf"/>
</dbReference>
<dbReference type="InterPro" id="IPR050679">
    <property type="entry name" value="Bact_HTH_transcr_reg"/>
</dbReference>
<evidence type="ECO:0000256" key="1">
    <source>
        <dbReference type="ARBA" id="ARBA00023015"/>
    </source>
</evidence>
<evidence type="ECO:0000313" key="5">
    <source>
        <dbReference type="EMBL" id="SDK33403.1"/>
    </source>
</evidence>
<dbReference type="FunFam" id="1.10.10.10:FF:000079">
    <property type="entry name" value="GntR family transcriptional regulator"/>
    <property type="match status" value="1"/>
</dbReference>
<keyword evidence="6" id="KW-1185">Reference proteome</keyword>
<feature type="domain" description="HTH gntR-type" evidence="4">
    <location>
        <begin position="5"/>
        <end position="73"/>
    </location>
</feature>
<dbReference type="InterPro" id="IPR000524">
    <property type="entry name" value="Tscrpt_reg_HTH_GntR"/>
</dbReference>
<sequence>MKSDAHLYAKISNEIRHQIDSGKYLSGDRLPPERKLCEEFGVSRITIRQALDTLEDLNIIARKQGKGTYILPFEYGRLPEIISRFTEGVENPETRLLDLTRMNSDMYIQQKMGLAVDTPIYKLSRLTMADGRPLLLEYSFIPYTVAPDLDKFNFGKLSLYQVLEQYYSVKIDHAFETLNPISLNKKDAALLEKPEDTVAMNLERFACANDRVIEFTSSLMADDEYKYTVDLI</sequence>
<gene>
    <name evidence="5" type="ORF">SAMN05216216_10281</name>
</gene>
<accession>A0A1G9B1P9</accession>
<dbReference type="Gene3D" id="3.40.1410.10">
    <property type="entry name" value="Chorismate lyase-like"/>
    <property type="match status" value="1"/>
</dbReference>
<dbReference type="GO" id="GO:0003677">
    <property type="term" value="F:DNA binding"/>
    <property type="evidence" value="ECO:0007669"/>
    <property type="project" value="UniProtKB-KW"/>
</dbReference>
<evidence type="ECO:0000256" key="2">
    <source>
        <dbReference type="ARBA" id="ARBA00023125"/>
    </source>
</evidence>
<dbReference type="GO" id="GO:0045892">
    <property type="term" value="P:negative regulation of DNA-templated transcription"/>
    <property type="evidence" value="ECO:0007669"/>
    <property type="project" value="TreeGrafter"/>
</dbReference>
<dbReference type="Pfam" id="PF00392">
    <property type="entry name" value="GntR"/>
    <property type="match status" value="1"/>
</dbReference>
<organism evidence="5 6">
    <name type="scientific">Lacicoccus qingdaonensis</name>
    <dbReference type="NCBI Taxonomy" id="576118"/>
    <lineage>
        <taxon>Bacteria</taxon>
        <taxon>Bacillati</taxon>
        <taxon>Bacillota</taxon>
        <taxon>Bacilli</taxon>
        <taxon>Bacillales</taxon>
        <taxon>Salinicoccaceae</taxon>
        <taxon>Lacicoccus</taxon>
    </lineage>
</organism>
<dbReference type="EMBL" id="FNFY01000002">
    <property type="protein sequence ID" value="SDK33403.1"/>
    <property type="molecule type" value="Genomic_DNA"/>
</dbReference>
<reference evidence="6" key="1">
    <citation type="submission" date="2016-10" db="EMBL/GenBank/DDBJ databases">
        <authorList>
            <person name="Varghese N."/>
            <person name="Submissions S."/>
        </authorList>
    </citation>
    <scope>NUCLEOTIDE SEQUENCE [LARGE SCALE GENOMIC DNA]</scope>
    <source>
        <strain evidence="6">CGMCC 1.8895</strain>
    </source>
</reference>
<dbReference type="OrthoDB" id="9815017at2"/>
<dbReference type="InterPro" id="IPR028978">
    <property type="entry name" value="Chorismate_lyase_/UTRA_dom_sf"/>
</dbReference>
<dbReference type="Pfam" id="PF07702">
    <property type="entry name" value="UTRA"/>
    <property type="match status" value="1"/>
</dbReference>
<keyword evidence="3" id="KW-0804">Transcription</keyword>
<dbReference type="PROSITE" id="PS50949">
    <property type="entry name" value="HTH_GNTR"/>
    <property type="match status" value="1"/>
</dbReference>
<dbReference type="Proteomes" id="UP000199008">
    <property type="component" value="Unassembled WGS sequence"/>
</dbReference>
<evidence type="ECO:0000259" key="4">
    <source>
        <dbReference type="PROSITE" id="PS50949"/>
    </source>
</evidence>
<dbReference type="AlphaFoldDB" id="A0A1G9B1P9"/>
<dbReference type="GO" id="GO:0003700">
    <property type="term" value="F:DNA-binding transcription factor activity"/>
    <property type="evidence" value="ECO:0007669"/>
    <property type="project" value="InterPro"/>
</dbReference>
<dbReference type="SMART" id="SM00345">
    <property type="entry name" value="HTH_GNTR"/>
    <property type="match status" value="1"/>
</dbReference>
<keyword evidence="2" id="KW-0238">DNA-binding</keyword>
<dbReference type="Gene3D" id="1.10.10.10">
    <property type="entry name" value="Winged helix-like DNA-binding domain superfamily/Winged helix DNA-binding domain"/>
    <property type="match status" value="1"/>
</dbReference>
<dbReference type="InterPro" id="IPR011663">
    <property type="entry name" value="UTRA"/>
</dbReference>
<dbReference type="SUPFAM" id="SSF64288">
    <property type="entry name" value="Chorismate lyase-like"/>
    <property type="match status" value="1"/>
</dbReference>
<dbReference type="PRINTS" id="PR00035">
    <property type="entry name" value="HTHGNTR"/>
</dbReference>
<dbReference type="SMART" id="SM00866">
    <property type="entry name" value="UTRA"/>
    <property type="match status" value="1"/>
</dbReference>
<dbReference type="STRING" id="576118.SAMN05216216_10281"/>
<name>A0A1G9B1P9_9BACL</name>
<protein>
    <submittedName>
        <fullName evidence="5">GntR family transcriptional regulator</fullName>
    </submittedName>
</protein>
<evidence type="ECO:0000256" key="3">
    <source>
        <dbReference type="ARBA" id="ARBA00023163"/>
    </source>
</evidence>
<dbReference type="PANTHER" id="PTHR44846">
    <property type="entry name" value="MANNOSYL-D-GLYCERATE TRANSPORT/METABOLISM SYSTEM REPRESSOR MNGR-RELATED"/>
    <property type="match status" value="1"/>
</dbReference>
<dbReference type="RefSeq" id="WP_092984120.1">
    <property type="nucleotide sequence ID" value="NZ_FNFY01000002.1"/>
</dbReference>